<evidence type="ECO:0000256" key="1">
    <source>
        <dbReference type="SAM" id="Phobius"/>
    </source>
</evidence>
<keyword evidence="1" id="KW-1133">Transmembrane helix</keyword>
<feature type="transmembrane region" description="Helical" evidence="1">
    <location>
        <begin position="12"/>
        <end position="35"/>
    </location>
</feature>
<protein>
    <submittedName>
        <fullName evidence="2">Uncharacterized protein</fullName>
    </submittedName>
</protein>
<reference evidence="2" key="1">
    <citation type="submission" date="2023-09" db="EMBL/GenBank/DDBJ databases">
        <title>Arcobacter tbilisiensis sp. nov. isolated from chicken meat in Tbilisi, Georgia.</title>
        <authorList>
            <person name="Matthias R."/>
            <person name="Zautner A.E."/>
        </authorList>
    </citation>
    <scope>NUCLEOTIDE SEQUENCE</scope>
    <source>
        <strain evidence="2">LEO 52</strain>
    </source>
</reference>
<dbReference type="EMBL" id="CP134854">
    <property type="protein sequence ID" value="WNL28847.1"/>
    <property type="molecule type" value="Genomic_DNA"/>
</dbReference>
<evidence type="ECO:0000313" key="2">
    <source>
        <dbReference type="EMBL" id="WNL28847.1"/>
    </source>
</evidence>
<dbReference type="AlphaFoldDB" id="A0AA96IGW5"/>
<organism evidence="2">
    <name type="scientific">Arcobacter sp. AZ-2023</name>
    <dbReference type="NCBI Taxonomy" id="3074453"/>
    <lineage>
        <taxon>Bacteria</taxon>
        <taxon>Pseudomonadati</taxon>
        <taxon>Campylobacterota</taxon>
        <taxon>Epsilonproteobacteria</taxon>
        <taxon>Campylobacterales</taxon>
        <taxon>Arcobacteraceae</taxon>
        <taxon>Arcobacter</taxon>
    </lineage>
</organism>
<name>A0AA96IGW5_9BACT</name>
<keyword evidence="1" id="KW-0472">Membrane</keyword>
<feature type="transmembrane region" description="Helical" evidence="1">
    <location>
        <begin position="41"/>
        <end position="59"/>
    </location>
</feature>
<sequence length="156" mass="18665">MNDKNILLELKISSEGLVVGMLICILSIFLGFYLIFFTKQIMSFLFGLLFIIIFIYKLLDIWFFKRVIFINYCVIKEWKVFGKIYFNKIKYKNLKVVIAKRGFIIKSFVFKNKKHNFFKTLFCFGVDLFLTKEANIEKMKDILIEKKVLKGDEYGW</sequence>
<keyword evidence="1" id="KW-0812">Transmembrane</keyword>
<gene>
    <name evidence="2" type="ORF">RMQ68_05625</name>
</gene>
<accession>A0AA96IGW5</accession>
<proteinExistence type="predicted"/>